<protein>
    <submittedName>
        <fullName evidence="1">Uncharacterized protein</fullName>
    </submittedName>
</protein>
<sequence length="35" mass="4071">MWANHVIRNLNHFTWEAAIDHPPPEDAKLKGLKYG</sequence>
<evidence type="ECO:0000313" key="1">
    <source>
        <dbReference type="EMBL" id="ETK90278.1"/>
    </source>
</evidence>
<name>W2H4V5_PHYNI</name>
<reference evidence="1" key="1">
    <citation type="submission" date="2013-11" db="EMBL/GenBank/DDBJ databases">
        <title>The Genome Sequence of Phytophthora parasitica CJ02B3.</title>
        <authorList>
            <consortium name="The Broad Institute Genomics Platform"/>
            <person name="Russ C."/>
            <person name="Tyler B."/>
            <person name="Panabieres F."/>
            <person name="Shan W."/>
            <person name="Tripathy S."/>
            <person name="Grunwald N."/>
            <person name="Machado M."/>
            <person name="Johnson C.S."/>
            <person name="Arredondo F."/>
            <person name="Hong C."/>
            <person name="Coffey M."/>
            <person name="Young S.K."/>
            <person name="Zeng Q."/>
            <person name="Gargeya S."/>
            <person name="Fitzgerald M."/>
            <person name="Abouelleil A."/>
            <person name="Alvarado L."/>
            <person name="Chapman S.B."/>
            <person name="Gainer-Dewar J."/>
            <person name="Goldberg J."/>
            <person name="Griggs A."/>
            <person name="Gujja S."/>
            <person name="Hansen M."/>
            <person name="Howarth C."/>
            <person name="Imamovic A."/>
            <person name="Ireland A."/>
            <person name="Larimer J."/>
            <person name="McCowan C."/>
            <person name="Murphy C."/>
            <person name="Pearson M."/>
            <person name="Poon T.W."/>
            <person name="Priest M."/>
            <person name="Roberts A."/>
            <person name="Saif S."/>
            <person name="Shea T."/>
            <person name="Sykes S."/>
            <person name="Wortman J."/>
            <person name="Nusbaum C."/>
            <person name="Birren B."/>
        </authorList>
    </citation>
    <scope>NUCLEOTIDE SEQUENCE [LARGE SCALE GENOMIC DNA]</scope>
    <source>
        <strain evidence="1">CJ02B3</strain>
    </source>
</reference>
<proteinExistence type="predicted"/>
<dbReference type="Proteomes" id="UP000053236">
    <property type="component" value="Unassembled WGS sequence"/>
</dbReference>
<gene>
    <name evidence="1" type="ORF">L915_05930</name>
</gene>
<accession>W2H4V5</accession>
<dbReference type="EMBL" id="KI685559">
    <property type="protein sequence ID" value="ETK90278.1"/>
    <property type="molecule type" value="Genomic_DNA"/>
</dbReference>
<organism evidence="1">
    <name type="scientific">Phytophthora nicotianae</name>
    <name type="common">Potato buckeye rot agent</name>
    <name type="synonym">Phytophthora parasitica</name>
    <dbReference type="NCBI Taxonomy" id="4792"/>
    <lineage>
        <taxon>Eukaryota</taxon>
        <taxon>Sar</taxon>
        <taxon>Stramenopiles</taxon>
        <taxon>Oomycota</taxon>
        <taxon>Peronosporomycetes</taxon>
        <taxon>Peronosporales</taxon>
        <taxon>Peronosporaceae</taxon>
        <taxon>Phytophthora</taxon>
    </lineage>
</organism>
<dbReference type="AlphaFoldDB" id="W2H4V5"/>